<name>A0A8F1MBD1_9BACT</name>
<dbReference type="InterPro" id="IPR004805">
    <property type="entry name" value="DnaE2/DnaE/PolC"/>
</dbReference>
<feature type="domain" description="Bacterial DNA polymerase III alpha subunit NTPase" evidence="1">
    <location>
        <begin position="3"/>
        <end position="55"/>
    </location>
</feature>
<protein>
    <recommendedName>
        <fullName evidence="1">Bacterial DNA polymerase III alpha subunit NTPase domain-containing protein</fullName>
    </recommendedName>
</protein>
<dbReference type="GO" id="GO:0006260">
    <property type="term" value="P:DNA replication"/>
    <property type="evidence" value="ECO:0007669"/>
    <property type="project" value="InterPro"/>
</dbReference>
<dbReference type="GO" id="GO:0008408">
    <property type="term" value="F:3'-5' exonuclease activity"/>
    <property type="evidence" value="ECO:0007669"/>
    <property type="project" value="InterPro"/>
</dbReference>
<evidence type="ECO:0000313" key="3">
    <source>
        <dbReference type="Proteomes" id="UP000679129"/>
    </source>
</evidence>
<reference evidence="2" key="1">
    <citation type="submission" date="2021-06" db="EMBL/GenBank/DDBJ databases">
        <title>An adapted protocol for Saccharibacteria cultivation: two new species join this phylum of Candidate Phyla Radiations.</title>
        <authorList>
            <person name="Ibrahim A."/>
            <person name="Maatouk M."/>
            <person name="Zgheib R."/>
            <person name="Haddad G."/>
            <person name="Bou Khalil J."/>
            <person name="Raoult D."/>
            <person name="Bittar F."/>
        </authorList>
    </citation>
    <scope>NUCLEOTIDE SEQUENCE</scope>
    <source>
        <strain evidence="2">IHU1</strain>
    </source>
</reference>
<sequence length="73" mass="8236">MFKDFINWGKSQGNCFWSGSCCSAAGSIVAYVLNITDLDPLKYGLLFERFLNSDRGFLCPTSTLIFRIRVAMK</sequence>
<accession>A0A8F1MBD1</accession>
<gene>
    <name evidence="2" type="ORF">KOY48_03610</name>
</gene>
<dbReference type="EMBL" id="CP076460">
    <property type="protein sequence ID" value="QWQ31970.1"/>
    <property type="molecule type" value="Genomic_DNA"/>
</dbReference>
<dbReference type="InterPro" id="IPR011708">
    <property type="entry name" value="DNA_pol3_alpha_NTPase_dom"/>
</dbReference>
<evidence type="ECO:0000259" key="1">
    <source>
        <dbReference type="Pfam" id="PF07733"/>
    </source>
</evidence>
<dbReference type="KEGG" id="mnd:KOY48_03610"/>
<dbReference type="PANTHER" id="PTHR32294">
    <property type="entry name" value="DNA POLYMERASE III SUBUNIT ALPHA"/>
    <property type="match status" value="1"/>
</dbReference>
<keyword evidence="3" id="KW-1185">Reference proteome</keyword>
<organism evidence="2 3">
    <name type="scientific">Candidatus Minimicrobia naudis</name>
    <dbReference type="NCBI Taxonomy" id="2841263"/>
    <lineage>
        <taxon>Bacteria</taxon>
        <taxon>Candidatus Saccharimonadota</taxon>
        <taxon>Candidatus Saccharimonadota incertae sedis</taxon>
        <taxon>Candidatus Minimicrobia</taxon>
    </lineage>
</organism>
<evidence type="ECO:0000313" key="2">
    <source>
        <dbReference type="EMBL" id="QWQ31970.1"/>
    </source>
</evidence>
<dbReference type="Pfam" id="PF07733">
    <property type="entry name" value="DNA_pol3_alpha"/>
    <property type="match status" value="1"/>
</dbReference>
<dbReference type="PANTHER" id="PTHR32294:SF0">
    <property type="entry name" value="DNA POLYMERASE III SUBUNIT ALPHA"/>
    <property type="match status" value="1"/>
</dbReference>
<dbReference type="Proteomes" id="UP000679129">
    <property type="component" value="Chromosome"/>
</dbReference>
<proteinExistence type="predicted"/>
<dbReference type="PROSITE" id="PS51257">
    <property type="entry name" value="PROKAR_LIPOPROTEIN"/>
    <property type="match status" value="1"/>
</dbReference>
<dbReference type="AlphaFoldDB" id="A0A8F1MBD1"/>